<dbReference type="GO" id="GO:0036064">
    <property type="term" value="C:ciliary basal body"/>
    <property type="evidence" value="ECO:0007669"/>
    <property type="project" value="TreeGrafter"/>
</dbReference>
<evidence type="ECO:0000256" key="4">
    <source>
        <dbReference type="SAM" id="MobiDB-lite"/>
    </source>
</evidence>
<dbReference type="AlphaFoldDB" id="A0A7L3TBQ6"/>
<feature type="compositionally biased region" description="Basic and acidic residues" evidence="4">
    <location>
        <begin position="493"/>
        <end position="508"/>
    </location>
</feature>
<reference evidence="5 6" key="1">
    <citation type="submission" date="2019-09" db="EMBL/GenBank/DDBJ databases">
        <title>Bird 10,000 Genomes (B10K) Project - Family phase.</title>
        <authorList>
            <person name="Zhang G."/>
        </authorList>
    </citation>
    <scope>NUCLEOTIDE SEQUENCE [LARGE SCALE GENOMIC DNA]</scope>
    <source>
        <strain evidence="5">OUT-0021</strain>
        <tissue evidence="5">Blood</tissue>
    </source>
</reference>
<organism evidence="5 6">
    <name type="scientific">Rissa tridactyla</name>
    <name type="common">Black-legged kittiwake</name>
    <name type="synonym">Larus tridactyla</name>
    <dbReference type="NCBI Taxonomy" id="75485"/>
    <lineage>
        <taxon>Eukaryota</taxon>
        <taxon>Metazoa</taxon>
        <taxon>Chordata</taxon>
        <taxon>Craniata</taxon>
        <taxon>Vertebrata</taxon>
        <taxon>Euteleostomi</taxon>
        <taxon>Archelosauria</taxon>
        <taxon>Archosauria</taxon>
        <taxon>Dinosauria</taxon>
        <taxon>Saurischia</taxon>
        <taxon>Theropoda</taxon>
        <taxon>Coelurosauria</taxon>
        <taxon>Aves</taxon>
        <taxon>Neognathae</taxon>
        <taxon>Neoaves</taxon>
        <taxon>Charadriiformes</taxon>
        <taxon>Laridae</taxon>
        <taxon>Rissa</taxon>
    </lineage>
</organism>
<feature type="region of interest" description="Disordered" evidence="4">
    <location>
        <begin position="1"/>
        <end position="100"/>
    </location>
</feature>
<dbReference type="EMBL" id="VZUC01000246">
    <property type="protein sequence ID" value="NXV36511.1"/>
    <property type="molecule type" value="Genomic_DNA"/>
</dbReference>
<evidence type="ECO:0000313" key="6">
    <source>
        <dbReference type="Proteomes" id="UP000540089"/>
    </source>
</evidence>
<evidence type="ECO:0000313" key="5">
    <source>
        <dbReference type="EMBL" id="NXV36511.1"/>
    </source>
</evidence>
<keyword evidence="1" id="KW-0436">Ligase</keyword>
<dbReference type="Proteomes" id="UP000540089">
    <property type="component" value="Unassembled WGS sequence"/>
</dbReference>
<dbReference type="PANTHER" id="PTHR12241">
    <property type="entry name" value="TUBULIN POLYGLUTAMYLASE"/>
    <property type="match status" value="1"/>
</dbReference>
<dbReference type="GO" id="GO:0015631">
    <property type="term" value="F:tubulin binding"/>
    <property type="evidence" value="ECO:0007669"/>
    <property type="project" value="TreeGrafter"/>
</dbReference>
<evidence type="ECO:0000256" key="1">
    <source>
        <dbReference type="ARBA" id="ARBA00022598"/>
    </source>
</evidence>
<feature type="non-terminal residue" evidence="5">
    <location>
        <position position="654"/>
    </location>
</feature>
<dbReference type="GO" id="GO:0005524">
    <property type="term" value="F:ATP binding"/>
    <property type="evidence" value="ECO:0007669"/>
    <property type="project" value="UniProtKB-KW"/>
</dbReference>
<dbReference type="SUPFAM" id="SSF56059">
    <property type="entry name" value="Glutathione synthetase ATP-binding domain-like"/>
    <property type="match status" value="1"/>
</dbReference>
<comment type="caution">
    <text evidence="5">The sequence shown here is derived from an EMBL/GenBank/DDBJ whole genome shotgun (WGS) entry which is preliminary data.</text>
</comment>
<feature type="compositionally biased region" description="Basic residues" evidence="4">
    <location>
        <begin position="69"/>
        <end position="78"/>
    </location>
</feature>
<feature type="region of interest" description="Disordered" evidence="4">
    <location>
        <begin position="493"/>
        <end position="512"/>
    </location>
</feature>
<dbReference type="GO" id="GO:0070740">
    <property type="term" value="F:tubulin-glutamic acid ligase activity"/>
    <property type="evidence" value="ECO:0007669"/>
    <property type="project" value="TreeGrafter"/>
</dbReference>
<evidence type="ECO:0000256" key="2">
    <source>
        <dbReference type="ARBA" id="ARBA00022741"/>
    </source>
</evidence>
<name>A0A7L3TBQ6_RISTR</name>
<keyword evidence="2" id="KW-0547">Nucleotide-binding</keyword>
<feature type="non-terminal residue" evidence="5">
    <location>
        <position position="1"/>
    </location>
</feature>
<dbReference type="InterPro" id="IPR004344">
    <property type="entry name" value="TTL/TTLL_fam"/>
</dbReference>
<proteinExistence type="predicted"/>
<sequence length="654" mass="73243">MEPAGAPPQGCAPAREAEEPPGSPALPAEEPQGGQPAGPPPGEAALPAVAGRERGRRGAVPQGPGGRAARGRGRRAPGRRGGEEGGRAGRRPRVTVDSSKAKTSLEALKISLRQLRWREFPFGRRLPCDIYWHGVSFHDNDIFSGQVNKFPGMTEMVRKITLSRAVRTMQDLFPLEYNFYPRSWILPEEFPLFVDEVRMMKDSDPSWKPTFIVKPDGGCQGDGIYLIKDPSDIRLTGSIQSRPAVVQEYICKPLLVDKLKFDIRLYVLLKSLEPLEIYIAKDGLSRFCTEPYQEPTLKNLHQVFMHLTNYSLNIHSGNFIHSDNVNTGSKRTFSSILCRLSSRGADVKKLWSDIISLVIKTIIALTPELKVYYQSDIPAGKPGPTCFQILGFDILLMKNLKPMLLEVNANPSMRIEHEQELSPGVFENVPSPVDEEVKVAVIRDTLRLVDPQKKKRKDVQRHVESCKTTVNVRYNYVLWYRCQTLEEASEAKEEAREAGAGDGGERGGSRSPEAGLPSLCLKQVFPKYARQFSYLRLVDRVAALFIRFLGVKGTTKLGPTGFRTFIRNCKLSNSNFSMASVDILYIDITRRWNSMGIDHKESGMCLQAFVEAFFCLAQKKYKSLPLHKQVASLIDFCEYHLAALDEKRLVCGRG</sequence>
<dbReference type="PANTHER" id="PTHR12241:SF154">
    <property type="entry name" value="TUBULIN POLYGLUTAMYLASE TTLL11"/>
    <property type="match status" value="1"/>
</dbReference>
<gene>
    <name evidence="5" type="primary">Ttll11</name>
    <name evidence="5" type="ORF">RISTRI_R14234</name>
</gene>
<protein>
    <submittedName>
        <fullName evidence="5">TTL11 polyglutamylase</fullName>
    </submittedName>
</protein>
<feature type="compositionally biased region" description="Low complexity" evidence="4">
    <location>
        <begin position="1"/>
        <end position="14"/>
    </location>
</feature>
<dbReference type="GO" id="GO:0000226">
    <property type="term" value="P:microtubule cytoskeleton organization"/>
    <property type="evidence" value="ECO:0007669"/>
    <property type="project" value="TreeGrafter"/>
</dbReference>
<dbReference type="PROSITE" id="PS51221">
    <property type="entry name" value="TTL"/>
    <property type="match status" value="1"/>
</dbReference>
<dbReference type="Gene3D" id="3.30.470.20">
    <property type="entry name" value="ATP-grasp fold, B domain"/>
    <property type="match status" value="1"/>
</dbReference>
<accession>A0A7L3TBQ6</accession>
<dbReference type="Pfam" id="PF03133">
    <property type="entry name" value="TTL"/>
    <property type="match status" value="1"/>
</dbReference>
<evidence type="ECO:0000256" key="3">
    <source>
        <dbReference type="ARBA" id="ARBA00022840"/>
    </source>
</evidence>
<keyword evidence="3" id="KW-0067">ATP-binding</keyword>
<keyword evidence="6" id="KW-1185">Reference proteome</keyword>